<keyword evidence="6" id="KW-1185">Reference proteome</keyword>
<name>A0ABS0FB85_9FLAO</name>
<keyword evidence="2 5" id="KW-0489">Methyltransferase</keyword>
<reference evidence="5 6" key="1">
    <citation type="submission" date="2020-11" db="EMBL/GenBank/DDBJ databases">
        <title>Kaistella gelatinilytica sp. nov., a flavobacterium isolated from Antarctic Soil.</title>
        <authorList>
            <person name="Li J."/>
        </authorList>
    </citation>
    <scope>NUCLEOTIDE SEQUENCE [LARGE SCALE GENOMIC DNA]</scope>
    <source>
        <strain evidence="5 6">G5-32</strain>
    </source>
</reference>
<dbReference type="Pfam" id="PF01209">
    <property type="entry name" value="Ubie_methyltran"/>
    <property type="match status" value="1"/>
</dbReference>
<comment type="caution">
    <text evidence="5">The sequence shown here is derived from an EMBL/GenBank/DDBJ whole genome shotgun (WGS) entry which is preliminary data.</text>
</comment>
<dbReference type="PROSITE" id="PS51608">
    <property type="entry name" value="SAM_MT_UBIE"/>
    <property type="match status" value="1"/>
</dbReference>
<keyword evidence="3" id="KW-0808">Transferase</keyword>
<keyword evidence="4" id="KW-0949">S-adenosyl-L-methionine</keyword>
<keyword evidence="1" id="KW-0474">Menaquinone biosynthesis</keyword>
<gene>
    <name evidence="5" type="ORF">IV494_07290</name>
</gene>
<organism evidence="5 6">
    <name type="scientific">Kaistella gelatinilytica</name>
    <dbReference type="NCBI Taxonomy" id="2787636"/>
    <lineage>
        <taxon>Bacteria</taxon>
        <taxon>Pseudomonadati</taxon>
        <taxon>Bacteroidota</taxon>
        <taxon>Flavobacteriia</taxon>
        <taxon>Flavobacteriales</taxon>
        <taxon>Weeksellaceae</taxon>
        <taxon>Chryseobacterium group</taxon>
        <taxon>Kaistella</taxon>
    </lineage>
</organism>
<dbReference type="InterPro" id="IPR004033">
    <property type="entry name" value="UbiE/COQ5_MeTrFase"/>
</dbReference>
<dbReference type="CDD" id="cd02440">
    <property type="entry name" value="AdoMet_MTases"/>
    <property type="match status" value="1"/>
</dbReference>
<dbReference type="GO" id="GO:0008168">
    <property type="term" value="F:methyltransferase activity"/>
    <property type="evidence" value="ECO:0007669"/>
    <property type="project" value="UniProtKB-KW"/>
</dbReference>
<evidence type="ECO:0000256" key="3">
    <source>
        <dbReference type="ARBA" id="ARBA00022679"/>
    </source>
</evidence>
<evidence type="ECO:0000313" key="6">
    <source>
        <dbReference type="Proteomes" id="UP000660070"/>
    </source>
</evidence>
<protein>
    <submittedName>
        <fullName evidence="5">Class I SAM-dependent methyltransferase</fullName>
    </submittedName>
</protein>
<evidence type="ECO:0000256" key="4">
    <source>
        <dbReference type="ARBA" id="ARBA00022691"/>
    </source>
</evidence>
<dbReference type="Proteomes" id="UP000660070">
    <property type="component" value="Unassembled WGS sequence"/>
</dbReference>
<evidence type="ECO:0000256" key="2">
    <source>
        <dbReference type="ARBA" id="ARBA00022603"/>
    </source>
</evidence>
<evidence type="ECO:0000256" key="1">
    <source>
        <dbReference type="ARBA" id="ARBA00022428"/>
    </source>
</evidence>
<dbReference type="PANTHER" id="PTHR43591">
    <property type="entry name" value="METHYLTRANSFERASE"/>
    <property type="match status" value="1"/>
</dbReference>
<dbReference type="PANTHER" id="PTHR43591:SF24">
    <property type="entry name" value="2-METHOXY-6-POLYPRENYL-1,4-BENZOQUINOL METHYLASE, MITOCHONDRIAL"/>
    <property type="match status" value="1"/>
</dbReference>
<proteinExistence type="predicted"/>
<dbReference type="InterPro" id="IPR029063">
    <property type="entry name" value="SAM-dependent_MTases_sf"/>
</dbReference>
<evidence type="ECO:0000313" key="5">
    <source>
        <dbReference type="EMBL" id="MBF8456986.1"/>
    </source>
</evidence>
<accession>A0ABS0FB85</accession>
<dbReference type="RefSeq" id="WP_196079511.1">
    <property type="nucleotide sequence ID" value="NZ_JADPVI010000002.1"/>
</dbReference>
<dbReference type="SUPFAM" id="SSF53335">
    <property type="entry name" value="S-adenosyl-L-methionine-dependent methyltransferases"/>
    <property type="match status" value="1"/>
</dbReference>
<sequence>MESHFQNVSEKQKASWNQFSTGWKKWESKLLEHMQPAADGIIKLLQPKGSELILDIAAGTGEPALSLAKMVPDGKVIVTDLSDDMLNIARENALLQGITNVEFLACDVSELPFESDTFDSVSCRMGFMFFPDMLLAAKEILRVLKPGGKLATAVWGTPQENFWGSAIGEIINKNMHLPPPLSGSPGIFRCGKSGLMTDIFNEAGFKNSTETKISCVLQCGTAEIYWQLMTEIAAPIVAGLNNADEKMREKIKKEVCELVNKKYPDGNVNIEGTALLIYGEK</sequence>
<dbReference type="GO" id="GO:0032259">
    <property type="term" value="P:methylation"/>
    <property type="evidence" value="ECO:0007669"/>
    <property type="project" value="UniProtKB-KW"/>
</dbReference>
<dbReference type="Gene3D" id="3.40.50.150">
    <property type="entry name" value="Vaccinia Virus protein VP39"/>
    <property type="match status" value="1"/>
</dbReference>
<dbReference type="EMBL" id="JADPVI010000002">
    <property type="protein sequence ID" value="MBF8456986.1"/>
    <property type="molecule type" value="Genomic_DNA"/>
</dbReference>